<dbReference type="SUPFAM" id="SSF46689">
    <property type="entry name" value="Homeodomain-like"/>
    <property type="match status" value="1"/>
</dbReference>
<dbReference type="InterPro" id="IPR009057">
    <property type="entry name" value="Homeodomain-like_sf"/>
</dbReference>
<evidence type="ECO:0000256" key="6">
    <source>
        <dbReference type="PROSITE-ProRule" id="PRU00169"/>
    </source>
</evidence>
<dbReference type="InterPro" id="IPR003593">
    <property type="entry name" value="AAA+_ATPase"/>
</dbReference>
<dbReference type="InterPro" id="IPR011006">
    <property type="entry name" value="CheY-like_superfamily"/>
</dbReference>
<dbReference type="SUPFAM" id="SSF52540">
    <property type="entry name" value="P-loop containing nucleoside triphosphate hydrolases"/>
    <property type="match status" value="1"/>
</dbReference>
<evidence type="ECO:0000256" key="1">
    <source>
        <dbReference type="ARBA" id="ARBA00022553"/>
    </source>
</evidence>
<dbReference type="AlphaFoldDB" id="A0A1I0CJF4"/>
<gene>
    <name evidence="9" type="ORF">SAMN05421676_103194</name>
</gene>
<dbReference type="PANTHER" id="PTHR32071">
    <property type="entry name" value="TRANSCRIPTIONAL REGULATORY PROTEIN"/>
    <property type="match status" value="1"/>
</dbReference>
<dbReference type="Gene3D" id="3.40.50.2300">
    <property type="match status" value="1"/>
</dbReference>
<evidence type="ECO:0000313" key="9">
    <source>
        <dbReference type="EMBL" id="SET19688.1"/>
    </source>
</evidence>
<sequence length="466" mass="52925">MSSPKTILFVEDNEKFRRLTTVTLEKSGYQVIEAASGEEAAHKMNHEEVDIILLDILLPDTTGLKLLEGWRSQYYNIPIIVCTAYGDIEDAVKAMKMGAYDYLTKPIKAEELKVVIERAIEWQNLQFENKELKAAVKNKFQLHGMVTRSKSMIEVFDLIERVAPQDVTVLMEGESGTGKSRCARAIHQESRRKEGPFVKVNCAAIPSNLLESELFGYEKGAFTGADSSKKGLCLTADKGTLFLDEIGEISIDLQAKLLQFTQDKTFTPLGSSKEVSSDVRLIAATNRNLWEMVQAGEFREDLYYRLNIIGVKLPPLKERTEDIPGLINRFLSEYEEEYQRSYSISNQLIQKLCKYPWPGNIRELQNAIARAVVLTTDGELSLQDFPQEIVHYFEDGVQEEQEETTTIQMDDDFSLPNHIEQVEIKAIEEALKSEEGNQARAAEKLGISRQSLLYKLKKYAIDLERE</sequence>
<dbReference type="Pfam" id="PF00072">
    <property type="entry name" value="Response_reg"/>
    <property type="match status" value="1"/>
</dbReference>
<dbReference type="Proteomes" id="UP000199095">
    <property type="component" value="Unassembled WGS sequence"/>
</dbReference>
<keyword evidence="4" id="KW-0805">Transcription regulation</keyword>
<keyword evidence="5" id="KW-0804">Transcription</keyword>
<dbReference type="PROSITE" id="PS50045">
    <property type="entry name" value="SIGMA54_INTERACT_4"/>
    <property type="match status" value="1"/>
</dbReference>
<dbReference type="PROSITE" id="PS50110">
    <property type="entry name" value="RESPONSE_REGULATORY"/>
    <property type="match status" value="1"/>
</dbReference>
<dbReference type="InterPro" id="IPR025944">
    <property type="entry name" value="Sigma_54_int_dom_CS"/>
</dbReference>
<dbReference type="CDD" id="cd00009">
    <property type="entry name" value="AAA"/>
    <property type="match status" value="1"/>
</dbReference>
<keyword evidence="2" id="KW-0547">Nucleotide-binding</keyword>
<evidence type="ECO:0000256" key="4">
    <source>
        <dbReference type="ARBA" id="ARBA00023015"/>
    </source>
</evidence>
<dbReference type="Gene3D" id="1.10.8.60">
    <property type="match status" value="1"/>
</dbReference>
<dbReference type="Pfam" id="PF02954">
    <property type="entry name" value="HTH_8"/>
    <property type="match status" value="1"/>
</dbReference>
<evidence type="ECO:0000256" key="2">
    <source>
        <dbReference type="ARBA" id="ARBA00022741"/>
    </source>
</evidence>
<evidence type="ECO:0000259" key="7">
    <source>
        <dbReference type="PROSITE" id="PS50045"/>
    </source>
</evidence>
<dbReference type="GO" id="GO:0006355">
    <property type="term" value="P:regulation of DNA-templated transcription"/>
    <property type="evidence" value="ECO:0007669"/>
    <property type="project" value="InterPro"/>
</dbReference>
<dbReference type="SUPFAM" id="SSF52172">
    <property type="entry name" value="CheY-like"/>
    <property type="match status" value="1"/>
</dbReference>
<protein>
    <submittedName>
        <fullName evidence="9">Two-component system, NtrC family, response regulator/two-component system, NtrC family, response regulator AtoC</fullName>
    </submittedName>
</protein>
<dbReference type="InterPro" id="IPR002078">
    <property type="entry name" value="Sigma_54_int"/>
</dbReference>
<dbReference type="SMART" id="SM00448">
    <property type="entry name" value="REC"/>
    <property type="match status" value="1"/>
</dbReference>
<dbReference type="FunFam" id="3.40.50.2300:FF:000018">
    <property type="entry name" value="DNA-binding transcriptional regulator NtrC"/>
    <property type="match status" value="1"/>
</dbReference>
<dbReference type="OrthoDB" id="9771372at2"/>
<dbReference type="Gene3D" id="3.40.50.300">
    <property type="entry name" value="P-loop containing nucleotide triphosphate hydrolases"/>
    <property type="match status" value="1"/>
</dbReference>
<dbReference type="GO" id="GO:0043565">
    <property type="term" value="F:sequence-specific DNA binding"/>
    <property type="evidence" value="ECO:0007669"/>
    <property type="project" value="InterPro"/>
</dbReference>
<evidence type="ECO:0000256" key="5">
    <source>
        <dbReference type="ARBA" id="ARBA00023163"/>
    </source>
</evidence>
<dbReference type="PANTHER" id="PTHR32071:SF14">
    <property type="entry name" value="TRANSCRIPTIONAL REGULATORY PROTEIN RTCR"/>
    <property type="match status" value="1"/>
</dbReference>
<dbReference type="EMBL" id="FOHJ01000003">
    <property type="protein sequence ID" value="SET19688.1"/>
    <property type="molecule type" value="Genomic_DNA"/>
</dbReference>
<dbReference type="GO" id="GO:0005524">
    <property type="term" value="F:ATP binding"/>
    <property type="evidence" value="ECO:0007669"/>
    <property type="project" value="UniProtKB-KW"/>
</dbReference>
<dbReference type="PROSITE" id="PS00688">
    <property type="entry name" value="SIGMA54_INTERACT_3"/>
    <property type="match status" value="1"/>
</dbReference>
<dbReference type="RefSeq" id="WP_093132875.1">
    <property type="nucleotide sequence ID" value="NZ_FOHJ01000003.1"/>
</dbReference>
<dbReference type="SMART" id="SM00382">
    <property type="entry name" value="AAA"/>
    <property type="match status" value="1"/>
</dbReference>
<accession>A0A1I0CJF4</accession>
<evidence type="ECO:0000313" key="10">
    <source>
        <dbReference type="Proteomes" id="UP000199095"/>
    </source>
</evidence>
<evidence type="ECO:0000256" key="3">
    <source>
        <dbReference type="ARBA" id="ARBA00022840"/>
    </source>
</evidence>
<dbReference type="Pfam" id="PF25601">
    <property type="entry name" value="AAA_lid_14"/>
    <property type="match status" value="1"/>
</dbReference>
<dbReference type="InterPro" id="IPR002197">
    <property type="entry name" value="HTH_Fis"/>
</dbReference>
<name>A0A1I0CJF4_9BACI</name>
<keyword evidence="3" id="KW-0067">ATP-binding</keyword>
<organism evidence="9 10">
    <name type="scientific">Salinibacillus kushneri</name>
    <dbReference type="NCBI Taxonomy" id="237682"/>
    <lineage>
        <taxon>Bacteria</taxon>
        <taxon>Bacillati</taxon>
        <taxon>Bacillota</taxon>
        <taxon>Bacilli</taxon>
        <taxon>Bacillales</taxon>
        <taxon>Bacillaceae</taxon>
        <taxon>Salinibacillus</taxon>
    </lineage>
</organism>
<dbReference type="InterPro" id="IPR027417">
    <property type="entry name" value="P-loop_NTPase"/>
</dbReference>
<proteinExistence type="predicted"/>
<feature type="domain" description="Sigma-54 factor interaction" evidence="7">
    <location>
        <begin position="145"/>
        <end position="373"/>
    </location>
</feature>
<dbReference type="STRING" id="237682.SAMN05421676_103194"/>
<dbReference type="PRINTS" id="PR01590">
    <property type="entry name" value="HTHFIS"/>
</dbReference>
<dbReference type="InterPro" id="IPR058031">
    <property type="entry name" value="AAA_lid_NorR"/>
</dbReference>
<keyword evidence="10" id="KW-1185">Reference proteome</keyword>
<keyword evidence="1 6" id="KW-0597">Phosphoprotein</keyword>
<dbReference type="GO" id="GO:0000160">
    <property type="term" value="P:phosphorelay signal transduction system"/>
    <property type="evidence" value="ECO:0007669"/>
    <property type="project" value="InterPro"/>
</dbReference>
<dbReference type="Pfam" id="PF00158">
    <property type="entry name" value="Sigma54_activat"/>
    <property type="match status" value="1"/>
</dbReference>
<reference evidence="10" key="1">
    <citation type="submission" date="2016-10" db="EMBL/GenBank/DDBJ databases">
        <authorList>
            <person name="Varghese N."/>
            <person name="Submissions S."/>
        </authorList>
    </citation>
    <scope>NUCLEOTIDE SEQUENCE [LARGE SCALE GENOMIC DNA]</scope>
    <source>
        <strain evidence="10">CGMCC 1.3566</strain>
    </source>
</reference>
<evidence type="ECO:0000259" key="8">
    <source>
        <dbReference type="PROSITE" id="PS50110"/>
    </source>
</evidence>
<feature type="modified residue" description="4-aspartylphosphate" evidence="6">
    <location>
        <position position="55"/>
    </location>
</feature>
<feature type="domain" description="Response regulatory" evidence="8">
    <location>
        <begin position="6"/>
        <end position="120"/>
    </location>
</feature>
<dbReference type="Gene3D" id="1.10.10.60">
    <property type="entry name" value="Homeodomain-like"/>
    <property type="match status" value="1"/>
</dbReference>
<dbReference type="InterPro" id="IPR001789">
    <property type="entry name" value="Sig_transdc_resp-reg_receiver"/>
</dbReference>
<dbReference type="FunFam" id="3.40.50.300:FF:000006">
    <property type="entry name" value="DNA-binding transcriptional regulator NtrC"/>
    <property type="match status" value="1"/>
</dbReference>